<reference evidence="2" key="1">
    <citation type="submission" date="2013-04" db="EMBL/GenBank/DDBJ databases">
        <authorList>
            <person name="Qu J."/>
            <person name="Murali S.C."/>
            <person name="Bandaranaike D."/>
            <person name="Bellair M."/>
            <person name="Blankenburg K."/>
            <person name="Chao H."/>
            <person name="Dinh H."/>
            <person name="Doddapaneni H."/>
            <person name="Downs B."/>
            <person name="Dugan-Rocha S."/>
            <person name="Elkadiri S."/>
            <person name="Gnanaolivu R.D."/>
            <person name="Hernandez B."/>
            <person name="Javaid M."/>
            <person name="Jayaseelan J.C."/>
            <person name="Lee S."/>
            <person name="Li M."/>
            <person name="Ming W."/>
            <person name="Munidasa M."/>
            <person name="Muniz J."/>
            <person name="Nguyen L."/>
            <person name="Ongeri F."/>
            <person name="Osuji N."/>
            <person name="Pu L.-L."/>
            <person name="Puazo M."/>
            <person name="Qu C."/>
            <person name="Quiroz J."/>
            <person name="Raj R."/>
            <person name="Weissenberger G."/>
            <person name="Xin Y."/>
            <person name="Zou X."/>
            <person name="Han Y."/>
            <person name="Richards S."/>
            <person name="Worley K."/>
            <person name="Muzny D."/>
            <person name="Gibbs R."/>
        </authorList>
    </citation>
    <scope>NUCLEOTIDE SEQUENCE</scope>
    <source>
        <strain evidence="2">Sampled in the wild</strain>
    </source>
</reference>
<comment type="caution">
    <text evidence="2">The sequence shown here is derived from an EMBL/GenBank/DDBJ whole genome shotgun (WGS) entry which is preliminary data.</text>
</comment>
<accession>A0A8K0KJK5</accession>
<dbReference type="PROSITE" id="PS51029">
    <property type="entry name" value="MADF"/>
    <property type="match status" value="1"/>
</dbReference>
<gene>
    <name evidence="2" type="ORF">J437_LFUL015787</name>
</gene>
<evidence type="ECO:0000313" key="3">
    <source>
        <dbReference type="Proteomes" id="UP000792457"/>
    </source>
</evidence>
<proteinExistence type="predicted"/>
<evidence type="ECO:0000313" key="2">
    <source>
        <dbReference type="EMBL" id="KAG8235439.1"/>
    </source>
</evidence>
<organism evidence="2 3">
    <name type="scientific">Ladona fulva</name>
    <name type="common">Scarce chaser dragonfly</name>
    <name type="synonym">Libellula fulva</name>
    <dbReference type="NCBI Taxonomy" id="123851"/>
    <lineage>
        <taxon>Eukaryota</taxon>
        <taxon>Metazoa</taxon>
        <taxon>Ecdysozoa</taxon>
        <taxon>Arthropoda</taxon>
        <taxon>Hexapoda</taxon>
        <taxon>Insecta</taxon>
        <taxon>Pterygota</taxon>
        <taxon>Palaeoptera</taxon>
        <taxon>Odonata</taxon>
        <taxon>Epiprocta</taxon>
        <taxon>Anisoptera</taxon>
        <taxon>Libelluloidea</taxon>
        <taxon>Libellulidae</taxon>
        <taxon>Ladona</taxon>
    </lineage>
</organism>
<dbReference type="EMBL" id="KZ308910">
    <property type="protein sequence ID" value="KAG8235439.1"/>
    <property type="molecule type" value="Genomic_DNA"/>
</dbReference>
<dbReference type="Proteomes" id="UP000792457">
    <property type="component" value="Unassembled WGS sequence"/>
</dbReference>
<feature type="domain" description="MADF" evidence="1">
    <location>
        <begin position="13"/>
        <end position="100"/>
    </location>
</feature>
<sequence length="100" mass="12123">MARKDWMREEVFQLIALFEEEGILWNLKSLEYRNREKKQRVVEENAIKFNCTANEIQRKWHNLRNQGRQFGFGRRQRRLSENSAVSLAQRNPRTVWRSSG</sequence>
<dbReference type="OrthoDB" id="8775784at2759"/>
<reference evidence="2" key="2">
    <citation type="submission" date="2017-10" db="EMBL/GenBank/DDBJ databases">
        <title>Ladona fulva Genome sequencing and assembly.</title>
        <authorList>
            <person name="Murali S."/>
            <person name="Richards S."/>
            <person name="Bandaranaike D."/>
            <person name="Bellair M."/>
            <person name="Blankenburg K."/>
            <person name="Chao H."/>
            <person name="Dinh H."/>
            <person name="Doddapaneni H."/>
            <person name="Dugan-Rocha S."/>
            <person name="Elkadiri S."/>
            <person name="Gnanaolivu R."/>
            <person name="Hernandez B."/>
            <person name="Skinner E."/>
            <person name="Javaid M."/>
            <person name="Lee S."/>
            <person name="Li M."/>
            <person name="Ming W."/>
            <person name="Munidasa M."/>
            <person name="Muniz J."/>
            <person name="Nguyen L."/>
            <person name="Hughes D."/>
            <person name="Osuji N."/>
            <person name="Pu L.-L."/>
            <person name="Puazo M."/>
            <person name="Qu C."/>
            <person name="Quiroz J."/>
            <person name="Raj R."/>
            <person name="Weissenberger G."/>
            <person name="Xin Y."/>
            <person name="Zou X."/>
            <person name="Han Y."/>
            <person name="Worley K."/>
            <person name="Muzny D."/>
            <person name="Gibbs R."/>
        </authorList>
    </citation>
    <scope>NUCLEOTIDE SEQUENCE</scope>
    <source>
        <strain evidence="2">Sampled in the wild</strain>
    </source>
</reference>
<dbReference type="AlphaFoldDB" id="A0A8K0KJK5"/>
<evidence type="ECO:0000259" key="1">
    <source>
        <dbReference type="PROSITE" id="PS51029"/>
    </source>
</evidence>
<keyword evidence="3" id="KW-1185">Reference proteome</keyword>
<protein>
    <recommendedName>
        <fullName evidence="1">MADF domain-containing protein</fullName>
    </recommendedName>
</protein>
<dbReference type="Pfam" id="PF10545">
    <property type="entry name" value="MADF_DNA_bdg"/>
    <property type="match status" value="1"/>
</dbReference>
<dbReference type="InterPro" id="IPR006578">
    <property type="entry name" value="MADF-dom"/>
</dbReference>
<name>A0A8K0KJK5_LADFU</name>